<comment type="caution">
    <text evidence="3">The sequence shown here is derived from an EMBL/GenBank/DDBJ whole genome shotgun (WGS) entry which is preliminary data.</text>
</comment>
<sequence length="606" mass="67569">MPFGYCVLPGLIEGTRDCGSAWAAFEHEIRILIGVPMLDLASIIETALQQVSAAEITNGVLFLLFAIFFLAVIAAIWGKMPRFGHYTPNLLTSLGILGTFVGIVVGLLAFKVNDIDASIGPLLEGLKTAFITSIAGMCLAIVFKVLDSIGMTSMFRRDKDAVPEHIGPSEIHAELRGQREATERLSWAIAGDEDSALISQIRLLRSDAQDQSKSSLEQLRAQSELQASLSRNSKLQQQSFNEFTDALWNKLDDFAEMLSKSATEQVINALKEVVADFNRNLTEQFGDNFKKLNAAVDELVQWQENYRNQLAEMNEQYAQGVQAITQTANSVTEISEQSRQIPETMSELKAVMETANHQIRELERHLEAFRDMRDRAVEAVPQIRQQMDQMVQDVSAAVKDAGQQIMMATQATHKAIVEGAKDFENRVSRTNEGLTNTSDQLANNSERIREQLAATVKDINASVRAMIAEVTDSSKAIGNNLVDANKRLETSIKEVQYQVTDSIDSMQKRLESALEQVFQAQTREIARTFGALDEELRKSVRTTSEAVNTQLEAIDKAMLNEIERVMQAMGRELAGITQRFTSDYKDLTSQMGQVVEQNRQFVRMAR</sequence>
<proteinExistence type="predicted"/>
<keyword evidence="2" id="KW-1133">Transmembrane helix</keyword>
<dbReference type="Gene3D" id="1.20.5.1230">
    <property type="entry name" value="Apolipoprotein A-I"/>
    <property type="match status" value="1"/>
</dbReference>
<dbReference type="SUPFAM" id="SSF58104">
    <property type="entry name" value="Methyl-accepting chemotaxis protein (MCP) signaling domain"/>
    <property type="match status" value="1"/>
</dbReference>
<dbReference type="AlphaFoldDB" id="A4BQ37"/>
<feature type="coiled-coil region" evidence="1">
    <location>
        <begin position="345"/>
        <end position="379"/>
    </location>
</feature>
<name>A4BQ37_9GAMM</name>
<protein>
    <recommendedName>
        <fullName evidence="5">MotA/TolQ/ExbB proton channel domain-containing protein</fullName>
    </recommendedName>
</protein>
<reference evidence="3 4" key="1">
    <citation type="submission" date="2006-02" db="EMBL/GenBank/DDBJ databases">
        <authorList>
            <person name="Waterbury J."/>
            <person name="Ferriera S."/>
            <person name="Johnson J."/>
            <person name="Kravitz S."/>
            <person name="Halpern A."/>
            <person name="Remington K."/>
            <person name="Beeson K."/>
            <person name="Tran B."/>
            <person name="Rogers Y.-H."/>
            <person name="Friedman R."/>
            <person name="Venter J.C."/>
        </authorList>
    </citation>
    <scope>NUCLEOTIDE SEQUENCE [LARGE SCALE GENOMIC DNA]</scope>
    <source>
        <strain evidence="3 4">Nb-231</strain>
    </source>
</reference>
<gene>
    <name evidence="3" type="ORF">NB231_04765</name>
</gene>
<organism evidence="3 4">
    <name type="scientific">Nitrococcus mobilis Nb-231</name>
    <dbReference type="NCBI Taxonomy" id="314278"/>
    <lineage>
        <taxon>Bacteria</taxon>
        <taxon>Pseudomonadati</taxon>
        <taxon>Pseudomonadota</taxon>
        <taxon>Gammaproteobacteria</taxon>
        <taxon>Chromatiales</taxon>
        <taxon>Ectothiorhodospiraceae</taxon>
        <taxon>Nitrococcus</taxon>
    </lineage>
</organism>
<dbReference type="SUPFAM" id="SSF58113">
    <property type="entry name" value="Apolipoprotein A-I"/>
    <property type="match status" value="1"/>
</dbReference>
<dbReference type="STRING" id="314278.NB231_04765"/>
<evidence type="ECO:0000256" key="2">
    <source>
        <dbReference type="SAM" id="Phobius"/>
    </source>
</evidence>
<dbReference type="HOGENOM" id="CLU_039815_0_0_6"/>
<dbReference type="eggNOG" id="COG0811">
    <property type="taxonomic scope" value="Bacteria"/>
</dbReference>
<feature type="transmembrane region" description="Helical" evidence="2">
    <location>
        <begin position="130"/>
        <end position="149"/>
    </location>
</feature>
<keyword evidence="2" id="KW-0472">Membrane</keyword>
<evidence type="ECO:0000313" key="4">
    <source>
        <dbReference type="Proteomes" id="UP000003374"/>
    </source>
</evidence>
<keyword evidence="4" id="KW-1185">Reference proteome</keyword>
<keyword evidence="1" id="KW-0175">Coiled coil</keyword>
<dbReference type="Proteomes" id="UP000003374">
    <property type="component" value="Unassembled WGS sequence"/>
</dbReference>
<accession>A4BQ37</accession>
<evidence type="ECO:0008006" key="5">
    <source>
        <dbReference type="Google" id="ProtNLM"/>
    </source>
</evidence>
<feature type="transmembrane region" description="Helical" evidence="2">
    <location>
        <begin position="90"/>
        <end position="110"/>
    </location>
</feature>
<evidence type="ECO:0000313" key="3">
    <source>
        <dbReference type="EMBL" id="EAR22192.1"/>
    </source>
</evidence>
<dbReference type="EMBL" id="AAOF01000004">
    <property type="protein sequence ID" value="EAR22192.1"/>
    <property type="molecule type" value="Genomic_DNA"/>
</dbReference>
<dbReference type="Gene3D" id="1.10.287.950">
    <property type="entry name" value="Methyl-accepting chemotaxis protein"/>
    <property type="match status" value="1"/>
</dbReference>
<keyword evidence="2" id="KW-0812">Transmembrane</keyword>
<evidence type="ECO:0000256" key="1">
    <source>
        <dbReference type="SAM" id="Coils"/>
    </source>
</evidence>
<dbReference type="eggNOG" id="COG1196">
    <property type="taxonomic scope" value="Bacteria"/>
</dbReference>
<feature type="transmembrane region" description="Helical" evidence="2">
    <location>
        <begin position="60"/>
        <end position="78"/>
    </location>
</feature>